<keyword evidence="1" id="KW-0732">Signal</keyword>
<feature type="chain" id="PRO_5047343557" evidence="1">
    <location>
        <begin position="28"/>
        <end position="204"/>
    </location>
</feature>
<evidence type="ECO:0000256" key="1">
    <source>
        <dbReference type="SAM" id="SignalP"/>
    </source>
</evidence>
<sequence>MKKLLFISGLFLVLFGGSIIPSTSASAKTLPKLSTQNVTYTASKLNAQVKTPQTAKLLAVKYGHHTSYYKLKKNAVSFSYKFSGYNTFQLYGTSKAHQRVTQVKKLSSAAYATTEVIDFGEVRTASDASITVNTLDTLRTVRLFSGNQLLQTKNTGSSKQVVFNLPLTQYKSNLTYTVTAPNKKSTQAFEIPYLKKPSNLDVIE</sequence>
<comment type="caution">
    <text evidence="2">The sequence shown here is derived from an EMBL/GenBank/DDBJ whole genome shotgun (WGS) entry which is preliminary data.</text>
</comment>
<name>A0ABW1TB86_9LACO</name>
<keyword evidence="3" id="KW-1185">Reference proteome</keyword>
<accession>A0ABW1TB86</accession>
<dbReference type="EMBL" id="JBHSSA010000117">
    <property type="protein sequence ID" value="MFC6255191.1"/>
    <property type="molecule type" value="Genomic_DNA"/>
</dbReference>
<dbReference type="Proteomes" id="UP001596190">
    <property type="component" value="Unassembled WGS sequence"/>
</dbReference>
<feature type="signal peptide" evidence="1">
    <location>
        <begin position="1"/>
        <end position="27"/>
    </location>
</feature>
<gene>
    <name evidence="2" type="ORF">ACFP1H_11430</name>
</gene>
<reference evidence="3" key="1">
    <citation type="journal article" date="2019" name="Int. J. Syst. Evol. Microbiol.">
        <title>The Global Catalogue of Microorganisms (GCM) 10K type strain sequencing project: providing services to taxonomists for standard genome sequencing and annotation.</title>
        <authorList>
            <consortium name="The Broad Institute Genomics Platform"/>
            <consortium name="The Broad Institute Genome Sequencing Center for Infectious Disease"/>
            <person name="Wu L."/>
            <person name="Ma J."/>
        </authorList>
    </citation>
    <scope>NUCLEOTIDE SEQUENCE [LARGE SCALE GENOMIC DNA]</scope>
    <source>
        <strain evidence="3">CCM 8950</strain>
    </source>
</reference>
<organism evidence="2 3">
    <name type="scientific">Secundilactobacillus hailunensis</name>
    <dbReference type="NCBI Taxonomy" id="2559923"/>
    <lineage>
        <taxon>Bacteria</taxon>
        <taxon>Bacillati</taxon>
        <taxon>Bacillota</taxon>
        <taxon>Bacilli</taxon>
        <taxon>Lactobacillales</taxon>
        <taxon>Lactobacillaceae</taxon>
        <taxon>Secundilactobacillus</taxon>
    </lineage>
</organism>
<dbReference type="RefSeq" id="WP_137630634.1">
    <property type="nucleotide sequence ID" value="NZ_BJDO01000011.1"/>
</dbReference>
<evidence type="ECO:0000313" key="3">
    <source>
        <dbReference type="Proteomes" id="UP001596190"/>
    </source>
</evidence>
<evidence type="ECO:0000313" key="2">
    <source>
        <dbReference type="EMBL" id="MFC6255191.1"/>
    </source>
</evidence>
<protein>
    <submittedName>
        <fullName evidence="2">Uncharacterized protein</fullName>
    </submittedName>
</protein>
<proteinExistence type="predicted"/>